<feature type="domain" description="Glycoside hydrolase family 2 catalytic" evidence="6">
    <location>
        <begin position="666"/>
        <end position="863"/>
    </location>
</feature>
<dbReference type="RefSeq" id="WP_135952376.1">
    <property type="nucleotide sequence ID" value="NZ_CAOOJZ010000036.1"/>
</dbReference>
<dbReference type="Gene3D" id="2.60.40.10">
    <property type="entry name" value="Immunoglobulins"/>
    <property type="match status" value="2"/>
</dbReference>
<dbReference type="SUPFAM" id="SSF49303">
    <property type="entry name" value="beta-Galactosidase/glucuronidase domain"/>
    <property type="match status" value="1"/>
</dbReference>
<keyword evidence="2" id="KW-0378">Hydrolase</keyword>
<feature type="domain" description="Glycoside hydrolase family 2 immunoglobulin-like beta-sandwich" evidence="5">
    <location>
        <begin position="557"/>
        <end position="654"/>
    </location>
</feature>
<protein>
    <submittedName>
        <fullName evidence="9">Beta-galactosidase</fullName>
    </submittedName>
</protein>
<dbReference type="PRINTS" id="PR00132">
    <property type="entry name" value="GLHYDRLASE2"/>
</dbReference>
<evidence type="ECO:0000256" key="1">
    <source>
        <dbReference type="ARBA" id="ARBA00007401"/>
    </source>
</evidence>
<evidence type="ECO:0000259" key="7">
    <source>
        <dbReference type="Pfam" id="PF11721"/>
    </source>
</evidence>
<evidence type="ECO:0000313" key="9">
    <source>
        <dbReference type="EMBL" id="TGY68315.1"/>
    </source>
</evidence>
<dbReference type="InterPro" id="IPR006101">
    <property type="entry name" value="Glyco_hydro_2"/>
</dbReference>
<sequence>MKKILILAFLLLSLGVYAQREVPQSRMEQIYEEAKTPYKYGLAVAPADNKHKIDCPTVFREGDKWYMTYVVYNGKSGLDGRGYETWIAESDNLLEWRTLGRVLSYRDGFWDCNQRGGFPALPDIEWGGSYALQTYKGKHWMTYLGGEGTGYESVNKPLYIGLAWTDRPLGSAHEWQAQDRPVMSIHDKDAQWWEKLTQYKSVVYWDKEKTLGAPFVMFYNAAGRHPETDLKAERVGIALSKDMKKWKRYPGNPVFAHEADGTITGDAHIQKMGDVYVMFYFSAFEPSRKYKAFNTFAASYDLVHWTDWKGADLIIPSKDYDELFAHKSYVVKHNGVVYHFYCAVNDAEQRGIAIATSKPMGRSQVHFPEREVKNRRMVMELDKGWKTWLTEATHLKGLFAQQAIEVNIPHNWDDYYGYRQLTHGNLHGTAMYEKTFTLDKSQFLNSNSSFGKRYFLRLEGVGTYATITLNGKDFGRHPVGRTTLTLDVTEALKQGENRLVVKAEHPEMIADMPWVCGGCSSEWGFSEGSQPLGIFRPVVLEATDEIRIEPFGVHIWNDDKAETVFMETEVKNYGKTAETVEIVNKFSNADGKQVFRLTQKVTLQPGERKVVKQQSPVQNPVLWSTENPYLYKLASMIKRGKSTTDEISTPFGIRTISWPVKREDGDGRFYLNGQPVFINGVCEYEHQFGQSHAFSREQVAARVKQIRAAGFNAFRDAHQPHHLDYQKYWDKEGILWWTQFSAHVWYDTPEFRENFKNLLRQWVKERRNSPSVVMWGLQNESTLPKEFAEECSEIIREMDPTARTMRVITTCNGGDGTDWNVIQNWSGTYGGDVNKYGRELSQKNQLLNGEYGAWRSIGLHTEPAAFDAKGVWSEERMCQLMETKIRLAEQAKDSVCGQFQWIFSSHDNPGRRQPDEAYRRIDKVGPFNYKGLVTPWEEPLDVYYMYRANYVPASEDPMVYLASHTWEDRFATGRRRATIEAYSNCDSVLLYNDAVDAEFLGRKLNHGVGTHFMWENRDIRYNVLRAVGYFKGNPVAEDVLVLDGLENAPHFEALYRGSAIVPVAADRLNGTALLKGAEGYTYLYRLNCGGDAYTDTYGQVWAQDNSRYSHSWAESFIHPSDSVQLLSPYQASQRTTNDPIHGTRDWKLFQTFRFGRHKLNFQFPVPDGEYRVELYFTEPWHGTGGGVQTDCEGLRIFDVAVNDKVVLDDLDLWAEAGHDGACKKVVNATVKGGVLKIDFPEVKAGQALVCGIAIASAASVEPVANQGADDRNVSFSWAAQDKEVMEKTPKELLPEDKNARANVTYQAEDAVLKGKFIKKEVKKQTGVFFGKGEKNSITWNISTGLAQVYALRFKYMNATGKPMRVRMQFIDSKGVVLKEDHLTFAETPGKWRMLSTTTGTYINAGYYKVVLSAPDMEGLALDALDVQ</sequence>
<evidence type="ECO:0000259" key="5">
    <source>
        <dbReference type="Pfam" id="PF00703"/>
    </source>
</evidence>
<dbReference type="InterPro" id="IPR023296">
    <property type="entry name" value="Glyco_hydro_beta-prop_sf"/>
</dbReference>
<dbReference type="Proteomes" id="UP000310760">
    <property type="component" value="Unassembled WGS sequence"/>
</dbReference>
<feature type="chain" id="PRO_5020970896" evidence="4">
    <location>
        <begin position="19"/>
        <end position="1427"/>
    </location>
</feature>
<keyword evidence="3" id="KW-0326">Glycosidase</keyword>
<evidence type="ECO:0000259" key="8">
    <source>
        <dbReference type="Pfam" id="PF22666"/>
    </source>
</evidence>
<dbReference type="Gene3D" id="2.60.120.260">
    <property type="entry name" value="Galactose-binding domain-like"/>
    <property type="match status" value="2"/>
</dbReference>
<dbReference type="InterPro" id="IPR054593">
    <property type="entry name" value="Beta-mannosidase-like_N2"/>
</dbReference>
<reference evidence="9 10" key="1">
    <citation type="submission" date="2019-04" db="EMBL/GenBank/DDBJ databases">
        <title>Microbes associate with the intestines of laboratory mice.</title>
        <authorList>
            <person name="Navarre W."/>
            <person name="Wong E."/>
            <person name="Huang K."/>
            <person name="Tropini C."/>
            <person name="Ng K."/>
            <person name="Yu B."/>
        </authorList>
    </citation>
    <scope>NUCLEOTIDE SEQUENCE [LARGE SCALE GENOMIC DNA]</scope>
    <source>
        <strain evidence="9 10">NM22_B1</strain>
    </source>
</reference>
<gene>
    <name evidence="9" type="ORF">E5339_16845</name>
</gene>
<dbReference type="Pfam" id="PF00703">
    <property type="entry name" value="Glyco_hydro_2"/>
    <property type="match status" value="1"/>
</dbReference>
<dbReference type="InterPro" id="IPR006102">
    <property type="entry name" value="Ig-like_GH2"/>
</dbReference>
<dbReference type="SUPFAM" id="SSF75005">
    <property type="entry name" value="Arabinanase/levansucrase/invertase"/>
    <property type="match status" value="1"/>
</dbReference>
<comment type="caution">
    <text evidence="9">The sequence shown here is derived from an EMBL/GenBank/DDBJ whole genome shotgun (WGS) entry which is preliminary data.</text>
</comment>
<dbReference type="InterPro" id="IPR051913">
    <property type="entry name" value="GH2_Domain-Containing"/>
</dbReference>
<dbReference type="EMBL" id="SRYJ01000042">
    <property type="protein sequence ID" value="TGY68315.1"/>
    <property type="molecule type" value="Genomic_DNA"/>
</dbReference>
<dbReference type="InterPro" id="IPR021720">
    <property type="entry name" value="Malectin_dom"/>
</dbReference>
<name>A0A4S2FHM7_9BACT</name>
<feature type="domain" description="Beta-mannosidase-like galactose-binding" evidence="8">
    <location>
        <begin position="430"/>
        <end position="506"/>
    </location>
</feature>
<keyword evidence="4" id="KW-0732">Signal</keyword>
<dbReference type="GO" id="GO:0004553">
    <property type="term" value="F:hydrolase activity, hydrolyzing O-glycosyl compounds"/>
    <property type="evidence" value="ECO:0007669"/>
    <property type="project" value="InterPro"/>
</dbReference>
<dbReference type="Gene3D" id="2.60.120.430">
    <property type="entry name" value="Galactose-binding lectin"/>
    <property type="match status" value="1"/>
</dbReference>
<dbReference type="Pfam" id="PF11721">
    <property type="entry name" value="Malectin"/>
    <property type="match status" value="1"/>
</dbReference>
<dbReference type="InterPro" id="IPR017853">
    <property type="entry name" value="GH"/>
</dbReference>
<dbReference type="PANTHER" id="PTHR42732:SF1">
    <property type="entry name" value="BETA-MANNOSIDASE"/>
    <property type="match status" value="1"/>
</dbReference>
<dbReference type="Gene3D" id="2.115.10.20">
    <property type="entry name" value="Glycosyl hydrolase domain, family 43"/>
    <property type="match status" value="2"/>
</dbReference>
<dbReference type="Gene3D" id="3.20.20.80">
    <property type="entry name" value="Glycosidases"/>
    <property type="match status" value="1"/>
</dbReference>
<evidence type="ECO:0000256" key="3">
    <source>
        <dbReference type="ARBA" id="ARBA00023295"/>
    </source>
</evidence>
<evidence type="ECO:0000256" key="2">
    <source>
        <dbReference type="ARBA" id="ARBA00022801"/>
    </source>
</evidence>
<organism evidence="9 10">
    <name type="scientific">Phocaeicola sartorii</name>
    <dbReference type="NCBI Taxonomy" id="671267"/>
    <lineage>
        <taxon>Bacteria</taxon>
        <taxon>Pseudomonadati</taxon>
        <taxon>Bacteroidota</taxon>
        <taxon>Bacteroidia</taxon>
        <taxon>Bacteroidales</taxon>
        <taxon>Bacteroidaceae</taxon>
        <taxon>Phocaeicola</taxon>
    </lineage>
</organism>
<feature type="domain" description="Malectin" evidence="7">
    <location>
        <begin position="1083"/>
        <end position="1250"/>
    </location>
</feature>
<feature type="signal peptide" evidence="4">
    <location>
        <begin position="1"/>
        <end position="18"/>
    </location>
</feature>
<dbReference type="PANTHER" id="PTHR42732">
    <property type="entry name" value="BETA-GALACTOSIDASE"/>
    <property type="match status" value="1"/>
</dbReference>
<proteinExistence type="inferred from homology"/>
<dbReference type="GO" id="GO:0005975">
    <property type="term" value="P:carbohydrate metabolic process"/>
    <property type="evidence" value="ECO:0007669"/>
    <property type="project" value="InterPro"/>
</dbReference>
<dbReference type="SUPFAM" id="SSF51445">
    <property type="entry name" value="(Trans)glycosidases"/>
    <property type="match status" value="1"/>
</dbReference>
<dbReference type="Pfam" id="PF22666">
    <property type="entry name" value="Glyco_hydro_2_N2"/>
    <property type="match status" value="1"/>
</dbReference>
<dbReference type="InterPro" id="IPR013783">
    <property type="entry name" value="Ig-like_fold"/>
</dbReference>
<evidence type="ECO:0000313" key="10">
    <source>
        <dbReference type="Proteomes" id="UP000310760"/>
    </source>
</evidence>
<dbReference type="InterPro" id="IPR036156">
    <property type="entry name" value="Beta-gal/glucu_dom_sf"/>
</dbReference>
<comment type="similarity">
    <text evidence="1">Belongs to the glycosyl hydrolase 2 family.</text>
</comment>
<dbReference type="SUPFAM" id="SSF49785">
    <property type="entry name" value="Galactose-binding domain-like"/>
    <property type="match status" value="2"/>
</dbReference>
<dbReference type="InterPro" id="IPR006103">
    <property type="entry name" value="Glyco_hydro_2_cat"/>
</dbReference>
<dbReference type="InterPro" id="IPR008979">
    <property type="entry name" value="Galactose-bd-like_sf"/>
</dbReference>
<dbReference type="Pfam" id="PF02836">
    <property type="entry name" value="Glyco_hydro_2_C"/>
    <property type="match status" value="1"/>
</dbReference>
<accession>A0A4S2FHM7</accession>
<evidence type="ECO:0000259" key="6">
    <source>
        <dbReference type="Pfam" id="PF02836"/>
    </source>
</evidence>
<evidence type="ECO:0000256" key="4">
    <source>
        <dbReference type="SAM" id="SignalP"/>
    </source>
</evidence>